<keyword evidence="4" id="KW-1185">Reference proteome</keyword>
<dbReference type="FunFam" id="3.40.30.10:FF:000331">
    <property type="entry name" value="Glutathione S-transferase"/>
    <property type="match status" value="1"/>
</dbReference>
<dbReference type="PANTHER" id="PTHR44051">
    <property type="entry name" value="GLUTATHIONE S-TRANSFERASE-RELATED"/>
    <property type="match status" value="1"/>
</dbReference>
<keyword evidence="3" id="KW-0808">Transferase</keyword>
<sequence>MKPTITAFDWVPDFAKGQVRDLRVRWALEEVGQDYDVLYLSQGAQKEPLHRTRQPFGQVPTYEEGDLILFESGAIVHHVASTRAGLLPADPAARARAVEWMFAALNTVEPPMMDHAIATLFEAGDPWSKPRLPAIMARIDERLSELSDRLGDKQWLDGDTFTAGDLLMIAVLRMFEGQEPLLSYPNLIAYVERGVSRPAFGRALEAQMTGFTGSPPPQFAAWLEKQKARQAQVEGEAE</sequence>
<dbReference type="InterPro" id="IPR010987">
    <property type="entry name" value="Glutathione-S-Trfase_C-like"/>
</dbReference>
<dbReference type="InterPro" id="IPR040079">
    <property type="entry name" value="Glutathione_S-Trfase"/>
</dbReference>
<dbReference type="Proteomes" id="UP000219494">
    <property type="component" value="Unassembled WGS sequence"/>
</dbReference>
<dbReference type="Gene3D" id="1.20.1050.10">
    <property type="match status" value="1"/>
</dbReference>
<dbReference type="SUPFAM" id="SSF52833">
    <property type="entry name" value="Thioredoxin-like"/>
    <property type="match status" value="1"/>
</dbReference>
<dbReference type="PROSITE" id="PS50404">
    <property type="entry name" value="GST_NTER"/>
    <property type="match status" value="1"/>
</dbReference>
<dbReference type="CDD" id="cd03046">
    <property type="entry name" value="GST_N_GTT1_like"/>
    <property type="match status" value="1"/>
</dbReference>
<evidence type="ECO:0000259" key="2">
    <source>
        <dbReference type="PROSITE" id="PS50405"/>
    </source>
</evidence>
<organism evidence="3 4">
    <name type="scientific">Sphingomonas guangdongensis</name>
    <dbReference type="NCBI Taxonomy" id="1141890"/>
    <lineage>
        <taxon>Bacteria</taxon>
        <taxon>Pseudomonadati</taxon>
        <taxon>Pseudomonadota</taxon>
        <taxon>Alphaproteobacteria</taxon>
        <taxon>Sphingomonadales</taxon>
        <taxon>Sphingomonadaceae</taxon>
        <taxon>Sphingomonas</taxon>
    </lineage>
</organism>
<dbReference type="PROSITE" id="PS50405">
    <property type="entry name" value="GST_CTER"/>
    <property type="match status" value="1"/>
</dbReference>
<gene>
    <name evidence="3" type="ORF">SAMN06297144_1293</name>
</gene>
<dbReference type="GO" id="GO:0016740">
    <property type="term" value="F:transferase activity"/>
    <property type="evidence" value="ECO:0007669"/>
    <property type="project" value="UniProtKB-KW"/>
</dbReference>
<dbReference type="AlphaFoldDB" id="A0A285QHI8"/>
<dbReference type="InterPro" id="IPR036282">
    <property type="entry name" value="Glutathione-S-Trfase_C_sf"/>
</dbReference>
<accession>A0A285QHI8</accession>
<dbReference type="SFLD" id="SFLDG00358">
    <property type="entry name" value="Main_(cytGST)"/>
    <property type="match status" value="1"/>
</dbReference>
<dbReference type="SUPFAM" id="SSF47616">
    <property type="entry name" value="GST C-terminal domain-like"/>
    <property type="match status" value="1"/>
</dbReference>
<reference evidence="3 4" key="1">
    <citation type="submission" date="2017-07" db="EMBL/GenBank/DDBJ databases">
        <authorList>
            <person name="Sun Z.S."/>
            <person name="Albrecht U."/>
            <person name="Echele G."/>
            <person name="Lee C.C."/>
        </authorList>
    </citation>
    <scope>NUCLEOTIDE SEQUENCE [LARGE SCALE GENOMIC DNA]</scope>
    <source>
        <strain evidence="3 4">CGMCC 1.12672</strain>
    </source>
</reference>
<dbReference type="InterPro" id="IPR004045">
    <property type="entry name" value="Glutathione_S-Trfase_N"/>
</dbReference>
<proteinExistence type="predicted"/>
<dbReference type="OrthoDB" id="9811242at2"/>
<dbReference type="Pfam" id="PF13410">
    <property type="entry name" value="GST_C_2"/>
    <property type="match status" value="1"/>
</dbReference>
<dbReference type="Pfam" id="PF02798">
    <property type="entry name" value="GST_N"/>
    <property type="match status" value="1"/>
</dbReference>
<evidence type="ECO:0000259" key="1">
    <source>
        <dbReference type="PROSITE" id="PS50404"/>
    </source>
</evidence>
<protein>
    <submittedName>
        <fullName evidence="3">Glutathione S-transferase</fullName>
    </submittedName>
</protein>
<feature type="domain" description="GST C-terminal" evidence="2">
    <location>
        <begin position="90"/>
        <end position="219"/>
    </location>
</feature>
<dbReference type="PANTHER" id="PTHR44051:SF8">
    <property type="entry name" value="GLUTATHIONE S-TRANSFERASE GSTA"/>
    <property type="match status" value="1"/>
</dbReference>
<feature type="domain" description="GST N-terminal" evidence="1">
    <location>
        <begin position="8"/>
        <end position="87"/>
    </location>
</feature>
<dbReference type="SFLD" id="SFLDS00019">
    <property type="entry name" value="Glutathione_Transferase_(cytos"/>
    <property type="match status" value="1"/>
</dbReference>
<evidence type="ECO:0000313" key="3">
    <source>
        <dbReference type="EMBL" id="SOB80899.1"/>
    </source>
</evidence>
<dbReference type="Gene3D" id="3.40.30.10">
    <property type="entry name" value="Glutaredoxin"/>
    <property type="match status" value="1"/>
</dbReference>
<dbReference type="EMBL" id="OBMI01000001">
    <property type="protein sequence ID" value="SOB80899.1"/>
    <property type="molecule type" value="Genomic_DNA"/>
</dbReference>
<evidence type="ECO:0000313" key="4">
    <source>
        <dbReference type="Proteomes" id="UP000219494"/>
    </source>
</evidence>
<dbReference type="InterPro" id="IPR036249">
    <property type="entry name" value="Thioredoxin-like_sf"/>
</dbReference>
<name>A0A285QHI8_9SPHN</name>
<dbReference type="RefSeq" id="WP_097063087.1">
    <property type="nucleotide sequence ID" value="NZ_OBMI01000001.1"/>
</dbReference>
<dbReference type="CDD" id="cd03207">
    <property type="entry name" value="GST_C_8"/>
    <property type="match status" value="1"/>
</dbReference>